<protein>
    <submittedName>
        <fullName evidence="2">Uncharacterized protein</fullName>
    </submittedName>
</protein>
<evidence type="ECO:0000313" key="2">
    <source>
        <dbReference type="EMBL" id="EPG76303.1"/>
    </source>
</evidence>
<dbReference type="EMBL" id="AKWZ02000001">
    <property type="protein sequence ID" value="EPG76303.1"/>
    <property type="molecule type" value="Genomic_DNA"/>
</dbReference>
<evidence type="ECO:0000313" key="3">
    <source>
        <dbReference type="Proteomes" id="UP000014540"/>
    </source>
</evidence>
<proteinExistence type="predicted"/>
<dbReference type="AlphaFoldDB" id="S3V4D3"/>
<accession>S3V4D3</accession>
<feature type="compositionally biased region" description="Polar residues" evidence="1">
    <location>
        <begin position="166"/>
        <end position="188"/>
    </location>
</feature>
<gene>
    <name evidence="2" type="ORF">LEP1GSC058_1409</name>
</gene>
<dbReference type="Proteomes" id="UP000014540">
    <property type="component" value="Unassembled WGS sequence"/>
</dbReference>
<keyword evidence="3" id="KW-1185">Reference proteome</keyword>
<organism evidence="2 3">
    <name type="scientific">Leptospira fainei serovar Hurstbridge str. BUT 6</name>
    <dbReference type="NCBI Taxonomy" id="1193011"/>
    <lineage>
        <taxon>Bacteria</taxon>
        <taxon>Pseudomonadati</taxon>
        <taxon>Spirochaetota</taxon>
        <taxon>Spirochaetia</taxon>
        <taxon>Leptospirales</taxon>
        <taxon>Leptospiraceae</taxon>
        <taxon>Leptospira</taxon>
    </lineage>
</organism>
<sequence length="262" mass="30090">MCFREEVPHTNSFSLESVNVEKFREKIPLVFPMGFTKMGTMLRWITVLITLTHIACEPADPEFRRKAWDNVSDTGFISREYFQVVVTVPIPNQERPILELREECRARALRRRDEITIPVIVTQLREERKYLRGTAEQTRVPAYIPPAQHPQVGVTGGGVSPGMATASITPNQTQTPTTASQPGASTTPDRIDTQKEIEKKKKENVNADFLAYRAAFSWFLDKFFLYREDYTDPKRCTLVYRIVEADLLERILESPITNLPIR</sequence>
<comment type="caution">
    <text evidence="2">The sequence shown here is derived from an EMBL/GenBank/DDBJ whole genome shotgun (WGS) entry which is preliminary data.</text>
</comment>
<dbReference type="STRING" id="1193011.LEP1GSC058_1409"/>
<evidence type="ECO:0000256" key="1">
    <source>
        <dbReference type="SAM" id="MobiDB-lite"/>
    </source>
</evidence>
<feature type="region of interest" description="Disordered" evidence="1">
    <location>
        <begin position="157"/>
        <end position="192"/>
    </location>
</feature>
<name>S3V4D3_9LEPT</name>
<reference evidence="2" key="1">
    <citation type="submission" date="2013-04" db="EMBL/GenBank/DDBJ databases">
        <authorList>
            <person name="Harkins D.M."/>
            <person name="Durkin A.S."/>
            <person name="Selengut J.D."/>
            <person name="Sanka R."/>
            <person name="DePew J."/>
            <person name="Purushe J."/>
            <person name="Ahmed A."/>
            <person name="van der Linden H."/>
            <person name="Goris M.G.A."/>
            <person name="Hartskeerl R.A."/>
            <person name="Vinetz J.M."/>
            <person name="Sutton G.G."/>
            <person name="Nelson W.C."/>
            <person name="Fouts D.E."/>
        </authorList>
    </citation>
    <scope>NUCLEOTIDE SEQUENCE [LARGE SCALE GENOMIC DNA]</scope>
    <source>
        <strain evidence="2">BUT 6</strain>
    </source>
</reference>